<dbReference type="GO" id="GO:0051603">
    <property type="term" value="P:proteolysis involved in protein catabolic process"/>
    <property type="evidence" value="ECO:0007669"/>
    <property type="project" value="TreeGrafter"/>
</dbReference>
<evidence type="ECO:0000256" key="2">
    <source>
        <dbReference type="ARBA" id="ARBA00022670"/>
    </source>
</evidence>
<accession>A0AAF0JCM1</accession>
<dbReference type="InterPro" id="IPR011650">
    <property type="entry name" value="Peptidase_M20_dimer"/>
</dbReference>
<feature type="binding site" evidence="7">
    <location>
        <position position="191"/>
    </location>
    <ligand>
        <name>Zn(2+)</name>
        <dbReference type="ChEBI" id="CHEBI:29105"/>
        <label>1</label>
    </ligand>
</feature>
<keyword evidence="9" id="KW-0472">Membrane</keyword>
<dbReference type="CDD" id="cd05674">
    <property type="entry name" value="M20_yscS"/>
    <property type="match status" value="1"/>
</dbReference>
<sequence length="634" mass="71431">MSTGKLWTRIFLIVLLSTYVAVTYLRSETRSSWLVESLSSTGGDDYVCPQVAEYDPTRALHGRKINEISIAKSVKRLSEAVRVDTTVGDNWEDPNESPEQWKAFDTFANWIKQSFPKIHDLGSPVKREVIHKHGLLYTWPGSDSSLKPLLLMAHQDVVPVDQATLKEWVHKPFSGHIDFENQTVWGRGTVDCKVWLLGTMSAVENLIENGWQPRRSILLAYGYDEESSGVHGAKRIAQHLHQKLGDDSVAMLVDEGMPVYSKYDIEAFGSPIAAPAVDEKGSLDVEVEVRSKGGHSSMPPPHTSIGLLAEIVTVLEAHPFPDKIQAESESQIRFFQCIRDHPLIPSVLRDALYELEYAERSLRSDLSESQLASLPWQERMYYRFASQSLRKRRLNAARGSFLKVLSPEARSLLKTTQAVDLIQGGVKVNALPESAKATVNHRIATYSSINETQNRYKEVLTPLANKMGLSLEIFGKEILSPSKEARGAVVVRHAHAPLEVAETSPFKGKSAGPFRLLSSVIRQTWHLDEPRKRWTDKHASSQQQQPDKFKEFKDPVRVSPSTMFANTDTHWYKKLTSNIFRFGPATLHKDLTGFTMLKTIHTVNEHVSFDAIVKSVEFYTNLIIAVDYEDPDNF</sequence>
<feature type="binding site" evidence="7">
    <location>
        <position position="226"/>
    </location>
    <ligand>
        <name>Zn(2+)</name>
        <dbReference type="ChEBI" id="CHEBI:29105"/>
        <label>1</label>
    </ligand>
</feature>
<name>A0AAF0JCM1_9BASI</name>
<evidence type="ECO:0000313" key="12">
    <source>
        <dbReference type="Proteomes" id="UP001214628"/>
    </source>
</evidence>
<dbReference type="InterPro" id="IPR002933">
    <property type="entry name" value="Peptidase_M20"/>
</dbReference>
<evidence type="ECO:0000256" key="5">
    <source>
        <dbReference type="ARBA" id="ARBA00022833"/>
    </source>
</evidence>
<protein>
    <submittedName>
        <fullName evidence="11">Gly-Xaa carboxypeptidase</fullName>
        <ecNumber evidence="11">3.4.17.4</ecNumber>
    </submittedName>
</protein>
<dbReference type="EC" id="3.4.17.4" evidence="11"/>
<keyword evidence="12" id="KW-1185">Reference proteome</keyword>
<evidence type="ECO:0000313" key="11">
    <source>
        <dbReference type="EMBL" id="WFD41773.1"/>
    </source>
</evidence>
<feature type="binding site" evidence="7">
    <location>
        <position position="154"/>
    </location>
    <ligand>
        <name>Zn(2+)</name>
        <dbReference type="ChEBI" id="CHEBI:29105"/>
        <label>2</label>
    </ligand>
</feature>
<feature type="active site" evidence="6">
    <location>
        <position position="156"/>
    </location>
</feature>
<evidence type="ECO:0000256" key="8">
    <source>
        <dbReference type="SAM" id="MobiDB-lite"/>
    </source>
</evidence>
<evidence type="ECO:0000256" key="9">
    <source>
        <dbReference type="SAM" id="Phobius"/>
    </source>
</evidence>
<dbReference type="Gene3D" id="1.10.150.900">
    <property type="match status" value="1"/>
</dbReference>
<dbReference type="GO" id="GO:0046872">
    <property type="term" value="F:metal ion binding"/>
    <property type="evidence" value="ECO:0007669"/>
    <property type="project" value="UniProtKB-KW"/>
</dbReference>
<evidence type="ECO:0000259" key="10">
    <source>
        <dbReference type="Pfam" id="PF07687"/>
    </source>
</evidence>
<feature type="binding site" evidence="7">
    <location>
        <position position="191"/>
    </location>
    <ligand>
        <name>Zn(2+)</name>
        <dbReference type="ChEBI" id="CHEBI:29105"/>
        <label>2</label>
    </ligand>
</feature>
<reference evidence="11" key="1">
    <citation type="submission" date="2023-02" db="EMBL/GenBank/DDBJ databases">
        <title>Mating type loci evolution in Malassezia.</title>
        <authorList>
            <person name="Coelho M.A."/>
        </authorList>
    </citation>
    <scope>NUCLEOTIDE SEQUENCE</scope>
    <source>
        <strain evidence="11">CBS 14136</strain>
    </source>
</reference>
<dbReference type="PANTHER" id="PTHR45962">
    <property type="entry name" value="N-FATTY-ACYL-AMINO ACID SYNTHASE/HYDROLASE PM20D1"/>
    <property type="match status" value="1"/>
</dbReference>
<keyword evidence="3 7" id="KW-0479">Metal-binding</keyword>
<feature type="region of interest" description="Disordered" evidence="8">
    <location>
        <begin position="531"/>
        <end position="550"/>
    </location>
</feature>
<keyword evidence="9" id="KW-1133">Transmembrane helix</keyword>
<evidence type="ECO:0000256" key="3">
    <source>
        <dbReference type="ARBA" id="ARBA00022723"/>
    </source>
</evidence>
<evidence type="ECO:0000256" key="1">
    <source>
        <dbReference type="ARBA" id="ARBA00006247"/>
    </source>
</evidence>
<dbReference type="InterPro" id="IPR001261">
    <property type="entry name" value="ArgE/DapE_CS"/>
</dbReference>
<organism evidence="11 12">
    <name type="scientific">Malassezia psittaci</name>
    <dbReference type="NCBI Taxonomy" id="1821823"/>
    <lineage>
        <taxon>Eukaryota</taxon>
        <taxon>Fungi</taxon>
        <taxon>Dikarya</taxon>
        <taxon>Basidiomycota</taxon>
        <taxon>Ustilaginomycotina</taxon>
        <taxon>Malasseziomycetes</taxon>
        <taxon>Malasseziales</taxon>
        <taxon>Malasseziaceae</taxon>
        <taxon>Malassezia</taxon>
    </lineage>
</organism>
<keyword evidence="5 7" id="KW-0862">Zinc</keyword>
<dbReference type="AlphaFoldDB" id="A0AAF0JCM1"/>
<dbReference type="Gene3D" id="3.40.630.10">
    <property type="entry name" value="Zn peptidases"/>
    <property type="match status" value="1"/>
</dbReference>
<keyword evidence="2" id="KW-0645">Protease</keyword>
<evidence type="ECO:0000256" key="6">
    <source>
        <dbReference type="PIRSR" id="PIRSR037217-1"/>
    </source>
</evidence>
<dbReference type="PANTHER" id="PTHR45962:SF1">
    <property type="entry name" value="N-FATTY-ACYL-AMINO ACID SYNTHASE_HYDROLASE PM20D1"/>
    <property type="match status" value="1"/>
</dbReference>
<feature type="binding site" evidence="7">
    <location>
        <position position="254"/>
    </location>
    <ligand>
        <name>Zn(2+)</name>
        <dbReference type="ChEBI" id="CHEBI:29105"/>
        <label>2</label>
    </ligand>
</feature>
<dbReference type="SUPFAM" id="SSF53187">
    <property type="entry name" value="Zn-dependent exopeptidases"/>
    <property type="match status" value="1"/>
</dbReference>
<feature type="binding site" evidence="7">
    <location>
        <position position="601"/>
    </location>
    <ligand>
        <name>Zn(2+)</name>
        <dbReference type="ChEBI" id="CHEBI:29105"/>
        <label>1</label>
    </ligand>
</feature>
<feature type="domain" description="Peptidase M20 dimerisation" evidence="10">
    <location>
        <begin position="279"/>
        <end position="463"/>
    </location>
</feature>
<proteinExistence type="inferred from homology"/>
<dbReference type="InterPro" id="IPR047177">
    <property type="entry name" value="Pept_M20A"/>
</dbReference>
<dbReference type="PIRSF" id="PIRSF037217">
    <property type="entry name" value="Carboxypeptidase_S"/>
    <property type="match status" value="1"/>
</dbReference>
<dbReference type="EMBL" id="CP118375">
    <property type="protein sequence ID" value="WFD41773.1"/>
    <property type="molecule type" value="Genomic_DNA"/>
</dbReference>
<dbReference type="FunFam" id="3.40.630.10:FF:000027">
    <property type="entry name" value="N-fatty-acyl-amino acid synthase/hydrolase PM20D1"/>
    <property type="match status" value="1"/>
</dbReference>
<evidence type="ECO:0000256" key="4">
    <source>
        <dbReference type="ARBA" id="ARBA00022801"/>
    </source>
</evidence>
<feature type="active site" description="Proton acceptor" evidence="6">
    <location>
        <position position="225"/>
    </location>
</feature>
<evidence type="ECO:0000256" key="7">
    <source>
        <dbReference type="PIRSR" id="PIRSR037217-2"/>
    </source>
</evidence>
<dbReference type="InterPro" id="IPR036264">
    <property type="entry name" value="Bact_exopeptidase_dim_dom"/>
</dbReference>
<dbReference type="Pfam" id="PF07687">
    <property type="entry name" value="M20_dimer"/>
    <property type="match status" value="1"/>
</dbReference>
<keyword evidence="9" id="KW-0812">Transmembrane</keyword>
<dbReference type="Gene3D" id="3.30.70.360">
    <property type="match status" value="1"/>
</dbReference>
<dbReference type="PROSITE" id="PS00758">
    <property type="entry name" value="ARGE_DAPE_CPG2_1"/>
    <property type="match status" value="1"/>
</dbReference>
<feature type="transmembrane region" description="Helical" evidence="9">
    <location>
        <begin position="6"/>
        <end position="25"/>
    </location>
</feature>
<dbReference type="Proteomes" id="UP001214628">
    <property type="component" value="Chromosome 1"/>
</dbReference>
<dbReference type="GO" id="GO:0000328">
    <property type="term" value="C:fungal-type vacuole lumen"/>
    <property type="evidence" value="ECO:0007669"/>
    <property type="project" value="TreeGrafter"/>
</dbReference>
<comment type="similarity">
    <text evidence="1">Belongs to the peptidase M20A family.</text>
</comment>
<dbReference type="SUPFAM" id="SSF55031">
    <property type="entry name" value="Bacterial exopeptidase dimerisation domain"/>
    <property type="match status" value="1"/>
</dbReference>
<keyword evidence="4 11" id="KW-0378">Hydrolase</keyword>
<dbReference type="InterPro" id="IPR017141">
    <property type="entry name" value="Pept_M20_carboxypep"/>
</dbReference>
<dbReference type="GO" id="GO:0004181">
    <property type="term" value="F:metallocarboxypeptidase activity"/>
    <property type="evidence" value="ECO:0007669"/>
    <property type="project" value="UniProtKB-EC"/>
</dbReference>
<gene>
    <name evidence="11" type="ORF">MPSI1_000409</name>
</gene>
<keyword evidence="11" id="KW-0121">Carboxypeptidase</keyword>
<dbReference type="Pfam" id="PF01546">
    <property type="entry name" value="Peptidase_M20"/>
    <property type="match status" value="1"/>
</dbReference>